<gene>
    <name evidence="1" type="ORF">CAMP_LOCUS2132</name>
</gene>
<dbReference type="EMBL" id="CANHGI010000001">
    <property type="protein sequence ID" value="CAI5439495.1"/>
    <property type="molecule type" value="Genomic_DNA"/>
</dbReference>
<organism evidence="1 2">
    <name type="scientific">Caenorhabditis angaria</name>
    <dbReference type="NCBI Taxonomy" id="860376"/>
    <lineage>
        <taxon>Eukaryota</taxon>
        <taxon>Metazoa</taxon>
        <taxon>Ecdysozoa</taxon>
        <taxon>Nematoda</taxon>
        <taxon>Chromadorea</taxon>
        <taxon>Rhabditida</taxon>
        <taxon>Rhabditina</taxon>
        <taxon>Rhabditomorpha</taxon>
        <taxon>Rhabditoidea</taxon>
        <taxon>Rhabditidae</taxon>
        <taxon>Peloderinae</taxon>
        <taxon>Caenorhabditis</taxon>
    </lineage>
</organism>
<dbReference type="AlphaFoldDB" id="A0A9P1IA14"/>
<evidence type="ECO:0000313" key="1">
    <source>
        <dbReference type="EMBL" id="CAI5439495.1"/>
    </source>
</evidence>
<comment type="caution">
    <text evidence="1">The sequence shown here is derived from an EMBL/GenBank/DDBJ whole genome shotgun (WGS) entry which is preliminary data.</text>
</comment>
<name>A0A9P1IA14_9PELO</name>
<reference evidence="1" key="1">
    <citation type="submission" date="2022-11" db="EMBL/GenBank/DDBJ databases">
        <authorList>
            <person name="Kikuchi T."/>
        </authorList>
    </citation>
    <scope>NUCLEOTIDE SEQUENCE</scope>
    <source>
        <strain evidence="1">PS1010</strain>
    </source>
</reference>
<proteinExistence type="predicted"/>
<dbReference type="Proteomes" id="UP001152747">
    <property type="component" value="Unassembled WGS sequence"/>
</dbReference>
<sequence length="104" mass="12287">MPLQSSDGKYNFRCSKRHRTGARKLSIFEGTRMPIKKLIKILWLICKGLHDKQIMRESKSKAETIIKIRRLIKFFKFPQFVSSKSAFNLLMDAIITKHEEMKDE</sequence>
<protein>
    <submittedName>
        <fullName evidence="1">Uncharacterized protein</fullName>
    </submittedName>
</protein>
<accession>A0A9P1IA14</accession>
<evidence type="ECO:0000313" key="2">
    <source>
        <dbReference type="Proteomes" id="UP001152747"/>
    </source>
</evidence>
<keyword evidence="2" id="KW-1185">Reference proteome</keyword>